<accession>A0AAU8K3S9</accession>
<evidence type="ECO:0008006" key="2">
    <source>
        <dbReference type="Google" id="ProtNLM"/>
    </source>
</evidence>
<evidence type="ECO:0000313" key="1">
    <source>
        <dbReference type="EMBL" id="XCM82129.1"/>
    </source>
</evidence>
<sequence length="168" mass="17645">MTDTATSARPRTAQWRILGLLLALAFAVTGFVATPASADKAPRTLQGTWRLTVTVYAPTGPAVTDPVFVFHADHTLNATGPIDETGQPAYRATGFWTNAKDGDIAFYITHPGRADGAILGTVQAIHLGKLKGDKFSTKANAFVHQEEGAPLLGPITVTSEGAKLSDAS</sequence>
<reference evidence="1" key="1">
    <citation type="submission" date="2024-06" db="EMBL/GenBank/DDBJ databases">
        <title>The genome sequences of Kitasatospora sp. strain HUAS MG31.</title>
        <authorList>
            <person name="Mo P."/>
        </authorList>
    </citation>
    <scope>NUCLEOTIDE SEQUENCE</scope>
    <source>
        <strain evidence="1">HUAS MG31</strain>
    </source>
</reference>
<dbReference type="RefSeq" id="WP_354643056.1">
    <property type="nucleotide sequence ID" value="NZ_CP159872.1"/>
</dbReference>
<dbReference type="EMBL" id="CP159872">
    <property type="protein sequence ID" value="XCM82129.1"/>
    <property type="molecule type" value="Genomic_DNA"/>
</dbReference>
<dbReference type="KEGG" id="kcm:ABWK59_26085"/>
<proteinExistence type="predicted"/>
<protein>
    <recommendedName>
        <fullName evidence="2">Lipocalin-like domain-containing protein</fullName>
    </recommendedName>
</protein>
<dbReference type="AlphaFoldDB" id="A0AAU8K3S9"/>
<gene>
    <name evidence="1" type="ORF">ABWK59_26085</name>
</gene>
<name>A0AAU8K3S9_9ACTN</name>
<organism evidence="1">
    <name type="scientific">Kitasatospora camelliae</name>
    <dbReference type="NCBI Taxonomy" id="3156397"/>
    <lineage>
        <taxon>Bacteria</taxon>
        <taxon>Bacillati</taxon>
        <taxon>Actinomycetota</taxon>
        <taxon>Actinomycetes</taxon>
        <taxon>Kitasatosporales</taxon>
        <taxon>Streptomycetaceae</taxon>
        <taxon>Kitasatospora</taxon>
    </lineage>
</organism>